<dbReference type="SUPFAM" id="SSF52540">
    <property type="entry name" value="P-loop containing nucleoside triphosphate hydrolases"/>
    <property type="match status" value="1"/>
</dbReference>
<dbReference type="RefSeq" id="WP_146758837.1">
    <property type="nucleotide sequence ID" value="NZ_JBFAQI010000013.1"/>
</dbReference>
<evidence type="ECO:0000313" key="4">
    <source>
        <dbReference type="Proteomes" id="UP000248966"/>
    </source>
</evidence>
<evidence type="ECO:0000313" key="5">
    <source>
        <dbReference type="Proteomes" id="UP000249045"/>
    </source>
</evidence>
<name>A0A328N635_9ACTN</name>
<dbReference type="EMBL" id="PYAA01000023">
    <property type="protein sequence ID" value="RAN99175.1"/>
    <property type="molecule type" value="Genomic_DNA"/>
</dbReference>
<dbReference type="AlphaFoldDB" id="A0A328N635"/>
<proteinExistence type="predicted"/>
<evidence type="ECO:0000313" key="2">
    <source>
        <dbReference type="EMBL" id="RAN99175.1"/>
    </source>
</evidence>
<comment type="caution">
    <text evidence="2">The sequence shown here is derived from an EMBL/GenBank/DDBJ whole genome shotgun (WGS) entry which is preliminary data.</text>
</comment>
<accession>A0A328N635</accession>
<dbReference type="EMBL" id="PYAC01000033">
    <property type="protein sequence ID" value="RAO12199.1"/>
    <property type="molecule type" value="Genomic_DNA"/>
</dbReference>
<feature type="region of interest" description="Disordered" evidence="1">
    <location>
        <begin position="1"/>
        <end position="27"/>
    </location>
</feature>
<evidence type="ECO:0000256" key="1">
    <source>
        <dbReference type="SAM" id="MobiDB-lite"/>
    </source>
</evidence>
<reference evidence="4 5" key="1">
    <citation type="submission" date="2018-03" db="EMBL/GenBank/DDBJ databases">
        <title>Defining the species Micromonospora saelicesensis and Micromonospora noduli under the framework of genomics.</title>
        <authorList>
            <person name="Riesco R."/>
            <person name="Trujillo M.E."/>
        </authorList>
    </citation>
    <scope>NUCLEOTIDE SEQUENCE [LARGE SCALE GENOMIC DNA]</scope>
    <source>
        <strain evidence="2 4">LAH08</strain>
        <strain evidence="3 5">MED15</strain>
    </source>
</reference>
<dbReference type="Proteomes" id="UP000248966">
    <property type="component" value="Unassembled WGS sequence"/>
</dbReference>
<dbReference type="InterPro" id="IPR027417">
    <property type="entry name" value="P-loop_NTPase"/>
</dbReference>
<protein>
    <recommendedName>
        <fullName evidence="6">Orc1-like AAA ATPase domain-containing protein</fullName>
    </recommendedName>
</protein>
<evidence type="ECO:0008006" key="6">
    <source>
        <dbReference type="Google" id="ProtNLM"/>
    </source>
</evidence>
<gene>
    <name evidence="2" type="ORF">LAH08_03913</name>
    <name evidence="3" type="ORF">MED15_05208</name>
</gene>
<keyword evidence="5" id="KW-1185">Reference proteome</keyword>
<evidence type="ECO:0000313" key="3">
    <source>
        <dbReference type="EMBL" id="RAO12199.1"/>
    </source>
</evidence>
<sequence>MKVSPPGSGEHRDGPPHAGELFTDRETESQAFKSTVTRFRQLLDSDDEVGVARHNVLTFYGLGGIGKTALSERLEAWVRHDLPLVNGWGPPPATNVDTTARIDLHGSAGRMDLPAALLALRAGAAGIRRRWPVFDLAFTAYWSALRPGEPLPRFRGRDELENSVAETVGEVLKDLGSLADLAGGTAASLGVRGVRKVVGELRRRRDLRLAVDGFAGFEDFLLRCADEPSPTEPRPALACELAAALSWELAQIVPSPMVAVFVDTTERLALDPRRVSEGHLNRLIHCMPNVLFVLTGRDLLDWYDDSRVDLPHRGWWTWPGLVPGAPDNPRQHLVGNLSPSDTRALILRGRTQLDLPMSDEVVEDLVRSSAGLPQYLELARQVAISIKDAGVGRQVKTQDVTGSLGSLVMRILDDVPADEQRAIRAACLFRVFDTHLMAAAADVDHGCAERAVRRPMIDHHHGDRFPYRIHDAVREAIRRSDHQISGGWAERDWELAAVRAAAAVRRLHDDAKDREDNREVLDLIGVAVVLVCEQSTTLEPAPSENYADWLSRAIVFSPSVQGLRSRVPAASRTEYGRLVLNFIAAKSIETPVDERLGLLREIFDSDHPLWTAAGRHLGYTLRLRQRWDEALAVFDELVARKPAPLHLGQRPQVLSLARRFTDADQAAQGLPVQSFITRLAEYAHGRPERYFAEVPDKMAKLRGAGRQREYLEEVGTLLMRRAFFRGDVSVDELRDFAEQADLSGHLVATRSALLTTVLLGRSAPTDIVLAIDRLRTLDEASMGDIGYRYGLAESCTALIVGDRDRLERLRDELSRLPSRTRSMIPVECFLESVGLPLPAQPTQWLEPAEVVTRRWADHFAAYAARHR</sequence>
<dbReference type="Proteomes" id="UP000249045">
    <property type="component" value="Unassembled WGS sequence"/>
</dbReference>
<organism evidence="2 4">
    <name type="scientific">Micromonospora noduli</name>
    <dbReference type="NCBI Taxonomy" id="709876"/>
    <lineage>
        <taxon>Bacteria</taxon>
        <taxon>Bacillati</taxon>
        <taxon>Actinomycetota</taxon>
        <taxon>Actinomycetes</taxon>
        <taxon>Micromonosporales</taxon>
        <taxon>Micromonosporaceae</taxon>
        <taxon>Micromonospora</taxon>
    </lineage>
</organism>